<keyword evidence="2" id="KW-1185">Reference proteome</keyword>
<reference evidence="1 2" key="1">
    <citation type="submission" date="2016-01" db="EMBL/GenBank/DDBJ databases">
        <title>The new phylogeny of the genus Mycobacterium.</title>
        <authorList>
            <person name="Tarcisio F."/>
            <person name="Conor M."/>
            <person name="Antonella G."/>
            <person name="Elisabetta G."/>
            <person name="Giulia F.S."/>
            <person name="Sara T."/>
            <person name="Anna F."/>
            <person name="Clotilde B."/>
            <person name="Roberto B."/>
            <person name="Veronica D.S."/>
            <person name="Fabio R."/>
            <person name="Monica P."/>
            <person name="Olivier J."/>
            <person name="Enrico T."/>
            <person name="Nicola S."/>
        </authorList>
    </citation>
    <scope>NUCLEOTIDE SEQUENCE [LARGE SCALE GENOMIC DNA]</scope>
    <source>
        <strain evidence="1 2">DSM 44153</strain>
    </source>
</reference>
<gene>
    <name evidence="1" type="ORF">AWC30_00930</name>
</gene>
<dbReference type="Gene3D" id="3.40.960.10">
    <property type="entry name" value="VSR Endonuclease"/>
    <property type="match status" value="1"/>
</dbReference>
<dbReference type="AlphaFoldDB" id="A0A1X2ENN5"/>
<sequence length="292" mass="33375">MQRVFLGSEAVANGDVTRHELQRWYRSIFPDVYLAKRERASLRDRTIGAWLWSQRRGVVAGLAAAALHGARWVDPDVPIELIWCNGHPPSGIIARNETVADDEQTTTCRLPATTPARTAYDLVRHRPRGEALARLDALVRARPFTRDDVLALARRYPRARGLRQLRELVPLVDGGAASPKETWLRLLLLDAGFPVPTTQIPVHKNFRLVAVLDMGWEEFGVAVEYDGDQHRSDRTQYVHDQRRQRLLPQLGWINVRVIAEDRPPDIIARAERALRSRGWQGRRRWPPARRVA</sequence>
<dbReference type="OrthoDB" id="3173471at2"/>
<proteinExistence type="predicted"/>
<protein>
    <recommendedName>
        <fullName evidence="3">DUF559 domain-containing protein</fullName>
    </recommendedName>
</protein>
<dbReference type="STRING" id="1798.AWC30_00930"/>
<dbReference type="EMBL" id="LQPZ01000012">
    <property type="protein sequence ID" value="ORX07339.1"/>
    <property type="molecule type" value="Genomic_DNA"/>
</dbReference>
<accession>A0A1X2ENN5</accession>
<dbReference type="RefSeq" id="WP_085108942.1">
    <property type="nucleotide sequence ID" value="NZ_JACKSN010000111.1"/>
</dbReference>
<evidence type="ECO:0000313" key="1">
    <source>
        <dbReference type="EMBL" id="ORX07339.1"/>
    </source>
</evidence>
<evidence type="ECO:0000313" key="2">
    <source>
        <dbReference type="Proteomes" id="UP000193090"/>
    </source>
</evidence>
<comment type="caution">
    <text evidence="1">The sequence shown here is derived from an EMBL/GenBank/DDBJ whole genome shotgun (WGS) entry which is preliminary data.</text>
</comment>
<name>A0A1X2ENN5_9MYCO</name>
<organism evidence="1 2">
    <name type="scientific">Mycolicibacillus trivialis</name>
    <dbReference type="NCBI Taxonomy" id="1798"/>
    <lineage>
        <taxon>Bacteria</taxon>
        <taxon>Bacillati</taxon>
        <taxon>Actinomycetota</taxon>
        <taxon>Actinomycetes</taxon>
        <taxon>Mycobacteriales</taxon>
        <taxon>Mycobacteriaceae</taxon>
        <taxon>Mycolicibacillus</taxon>
    </lineage>
</organism>
<dbReference type="Proteomes" id="UP000193090">
    <property type="component" value="Unassembled WGS sequence"/>
</dbReference>
<evidence type="ECO:0008006" key="3">
    <source>
        <dbReference type="Google" id="ProtNLM"/>
    </source>
</evidence>